<organism evidence="1 2">
    <name type="scientific">Pseudocercospora fuligena</name>
    <dbReference type="NCBI Taxonomy" id="685502"/>
    <lineage>
        <taxon>Eukaryota</taxon>
        <taxon>Fungi</taxon>
        <taxon>Dikarya</taxon>
        <taxon>Ascomycota</taxon>
        <taxon>Pezizomycotina</taxon>
        <taxon>Dothideomycetes</taxon>
        <taxon>Dothideomycetidae</taxon>
        <taxon>Mycosphaerellales</taxon>
        <taxon>Mycosphaerellaceae</taxon>
        <taxon>Pseudocercospora</taxon>
    </lineage>
</organism>
<dbReference type="OrthoDB" id="5314997at2759"/>
<gene>
    <name evidence="1" type="ORF">HII31_03587</name>
</gene>
<proteinExistence type="predicted"/>
<sequence length="313" mass="35973">MDDELSLAPIRQPTRFNTDDFYRRCTLEELHNFLASRQRFQVPRLSRHACLIALTELDKAARFRFLALPRDIRLMIYDEILLFDTEHERSLCPQILATCRKVYEEAQPTLRKNLKTTTVVRINYEEAVGHQMATARDQGPLGVFVPRTCWYDTSSLVTAIPGSVQHGSWSTLSYTKLDGRLKYRAPPEIQNKGHMLVYLRLDADVDHVKANIWQHLDALVGLINAKDSKIRHVDIRTHHMRGQGLNTCQTWLSLLQELPTCLLCNIKITVQGLPKICAGPKCRCRGNIVDTLQKMRLSQYPYQKAGLAWLIAH</sequence>
<dbReference type="Proteomes" id="UP000660729">
    <property type="component" value="Unassembled WGS sequence"/>
</dbReference>
<evidence type="ECO:0000313" key="1">
    <source>
        <dbReference type="EMBL" id="KAF7195119.1"/>
    </source>
</evidence>
<name>A0A8H6VNX8_9PEZI</name>
<reference evidence="1" key="1">
    <citation type="submission" date="2020-04" db="EMBL/GenBank/DDBJ databases">
        <title>Draft genome resource of the tomato pathogen Pseudocercospora fuligena.</title>
        <authorList>
            <person name="Zaccaron A."/>
        </authorList>
    </citation>
    <scope>NUCLEOTIDE SEQUENCE</scope>
    <source>
        <strain evidence="1">PF001</strain>
    </source>
</reference>
<protein>
    <submittedName>
        <fullName evidence="1">Uncharacterized protein</fullName>
    </submittedName>
</protein>
<dbReference type="AlphaFoldDB" id="A0A8H6VNX8"/>
<dbReference type="EMBL" id="JABCIY010000043">
    <property type="protein sequence ID" value="KAF7195119.1"/>
    <property type="molecule type" value="Genomic_DNA"/>
</dbReference>
<accession>A0A8H6VNX8</accession>
<comment type="caution">
    <text evidence="1">The sequence shown here is derived from an EMBL/GenBank/DDBJ whole genome shotgun (WGS) entry which is preliminary data.</text>
</comment>
<keyword evidence="2" id="KW-1185">Reference proteome</keyword>
<evidence type="ECO:0000313" key="2">
    <source>
        <dbReference type="Proteomes" id="UP000660729"/>
    </source>
</evidence>